<reference evidence="6 7" key="1">
    <citation type="journal article" date="2018" name="Front. Microbiol.">
        <title>Hydrolytic Capabilities as a Key to Environmental Success: Chitinolytic and Cellulolytic Acidobacteria From Acidic Sub-arctic Soils and Boreal Peatlands.</title>
        <authorList>
            <person name="Belova S.E."/>
            <person name="Ravin N.V."/>
            <person name="Pankratov T.A."/>
            <person name="Rakitin A.L."/>
            <person name="Ivanova A.A."/>
            <person name="Beletsky A.V."/>
            <person name="Mardanov A.V."/>
            <person name="Sinninghe Damste J.S."/>
            <person name="Dedysh S.N."/>
        </authorList>
    </citation>
    <scope>NUCLEOTIDE SEQUENCE [LARGE SCALE GENOMIC DNA]</scope>
    <source>
        <strain evidence="6 7">SBC82</strain>
    </source>
</reference>
<dbReference type="GO" id="GO:0008448">
    <property type="term" value="F:N-acetylglucosamine-6-phosphate deacetylase activity"/>
    <property type="evidence" value="ECO:0007669"/>
    <property type="project" value="TreeGrafter"/>
</dbReference>
<feature type="chain" id="PRO_5016417571" description="Amidohydrolase-related domain-containing protein" evidence="4">
    <location>
        <begin position="25"/>
        <end position="453"/>
    </location>
</feature>
<proteinExistence type="inferred from homology"/>
<feature type="region of interest" description="Disordered" evidence="3">
    <location>
        <begin position="434"/>
        <end position="453"/>
    </location>
</feature>
<dbReference type="AlphaFoldDB" id="A0A2Z5FYY4"/>
<protein>
    <recommendedName>
        <fullName evidence="5">Amidohydrolase-related domain-containing protein</fullName>
    </recommendedName>
</protein>
<feature type="domain" description="Amidohydrolase-related" evidence="5">
    <location>
        <begin position="325"/>
        <end position="405"/>
    </location>
</feature>
<comment type="similarity">
    <text evidence="1">Belongs to the metallo-dependent hydrolases superfamily. NagA family.</text>
</comment>
<organism evidence="6 7">
    <name type="scientific">Acidisarcina polymorpha</name>
    <dbReference type="NCBI Taxonomy" id="2211140"/>
    <lineage>
        <taxon>Bacteria</taxon>
        <taxon>Pseudomonadati</taxon>
        <taxon>Acidobacteriota</taxon>
        <taxon>Terriglobia</taxon>
        <taxon>Terriglobales</taxon>
        <taxon>Acidobacteriaceae</taxon>
        <taxon>Acidisarcina</taxon>
    </lineage>
</organism>
<dbReference type="SUPFAM" id="SSF51338">
    <property type="entry name" value="Composite domain of metallo-dependent hydrolases"/>
    <property type="match status" value="1"/>
</dbReference>
<dbReference type="Gene3D" id="2.30.40.10">
    <property type="entry name" value="Urease, subunit C, domain 1"/>
    <property type="match status" value="1"/>
</dbReference>
<gene>
    <name evidence="6" type="ORF">ACPOL_2262</name>
</gene>
<dbReference type="Pfam" id="PF01979">
    <property type="entry name" value="Amidohydro_1"/>
    <property type="match status" value="1"/>
</dbReference>
<evidence type="ECO:0000259" key="5">
    <source>
        <dbReference type="Pfam" id="PF01979"/>
    </source>
</evidence>
<feature type="signal peptide" evidence="4">
    <location>
        <begin position="1"/>
        <end position="24"/>
    </location>
</feature>
<dbReference type="InterPro" id="IPR011059">
    <property type="entry name" value="Metal-dep_hydrolase_composite"/>
</dbReference>
<dbReference type="InterPro" id="IPR032466">
    <property type="entry name" value="Metal_Hydrolase"/>
</dbReference>
<evidence type="ECO:0000256" key="4">
    <source>
        <dbReference type="SAM" id="SignalP"/>
    </source>
</evidence>
<evidence type="ECO:0000256" key="1">
    <source>
        <dbReference type="ARBA" id="ARBA00010716"/>
    </source>
</evidence>
<keyword evidence="7" id="KW-1185">Reference proteome</keyword>
<dbReference type="KEGG" id="abas:ACPOL_2262"/>
<evidence type="ECO:0000313" key="6">
    <source>
        <dbReference type="EMBL" id="AXC11586.1"/>
    </source>
</evidence>
<dbReference type="GO" id="GO:0006046">
    <property type="term" value="P:N-acetylglucosamine catabolic process"/>
    <property type="evidence" value="ECO:0007669"/>
    <property type="project" value="TreeGrafter"/>
</dbReference>
<keyword evidence="4" id="KW-0732">Signal</keyword>
<evidence type="ECO:0000313" key="7">
    <source>
        <dbReference type="Proteomes" id="UP000253606"/>
    </source>
</evidence>
<dbReference type="PANTHER" id="PTHR11113:SF14">
    <property type="entry name" value="N-ACETYLGLUCOSAMINE-6-PHOSPHATE DEACETYLASE"/>
    <property type="match status" value="1"/>
</dbReference>
<dbReference type="Gene3D" id="3.20.20.140">
    <property type="entry name" value="Metal-dependent hydrolases"/>
    <property type="match status" value="1"/>
</dbReference>
<dbReference type="EMBL" id="CP030840">
    <property type="protein sequence ID" value="AXC11586.1"/>
    <property type="molecule type" value="Genomic_DNA"/>
</dbReference>
<keyword evidence="2" id="KW-0378">Hydrolase</keyword>
<accession>A0A2Z5FYY4</accession>
<dbReference type="Proteomes" id="UP000253606">
    <property type="component" value="Chromosome"/>
</dbReference>
<dbReference type="PANTHER" id="PTHR11113">
    <property type="entry name" value="N-ACETYLGLUCOSAMINE-6-PHOSPHATE DEACETYLASE"/>
    <property type="match status" value="1"/>
</dbReference>
<evidence type="ECO:0000256" key="2">
    <source>
        <dbReference type="ARBA" id="ARBA00022801"/>
    </source>
</evidence>
<evidence type="ECO:0000256" key="3">
    <source>
        <dbReference type="SAM" id="MobiDB-lite"/>
    </source>
</evidence>
<sequence length="453" mass="49174">MFMLLTRRVVSAVTVSFLAAAAFAQTASPSSPKDMVISNATVMTVTHGTLEHASVWIHDGKIAGVGASVAAPADAVKVDASGKFLTPGIIDPHSHSALDSDVNEATSPVTPSMMMIDAFDNRDKALYQALAGGVTTELLLHGSANMIGGQAVVIKNKFGLSRDAMIFPNAPRSIKFASGENPKRVYGSRNQLPSTRMGNFEVMRQSFEDAKAYMAKWDAYNAKVAKGDKEAEKPGVDLKLEALADVLRGKLYVQIHCYRADEFLTEEAIAKQYGYKIRAFHHALEMYKVAPTIAADGTAIATFADWWGYKDEAWDAIPWNAVMSMRQGVRVALKSDSNDYIRRLNQEAGKMVRYGGATEEEALKMVTLNAAWIIGVDDRVGSIDVGKDADLVVWNMDPLSIYARTEKVYIDGDLFFDSSLPGFGTTHFNGVMHDSGGFGGDDEDEVSSSKQGN</sequence>
<dbReference type="SUPFAM" id="SSF51556">
    <property type="entry name" value="Metallo-dependent hydrolases"/>
    <property type="match status" value="1"/>
</dbReference>
<name>A0A2Z5FYY4_9BACT</name>
<dbReference type="InterPro" id="IPR006680">
    <property type="entry name" value="Amidohydro-rel"/>
</dbReference>
<dbReference type="CDD" id="cd01309">
    <property type="entry name" value="Met_dep_hydrolase_C"/>
    <property type="match status" value="1"/>
</dbReference>